<evidence type="ECO:0000313" key="2">
    <source>
        <dbReference type="EMBL" id="MFC7390347.1"/>
    </source>
</evidence>
<dbReference type="RefSeq" id="WP_214789335.1">
    <property type="nucleotide sequence ID" value="NZ_JANIEL010000009.1"/>
</dbReference>
<evidence type="ECO:0000256" key="1">
    <source>
        <dbReference type="SAM" id="Phobius"/>
    </source>
</evidence>
<name>A0ABW2PLJ2_9BACL</name>
<sequence>MTTQTWIEIGKMVSPIFTVALAAILAARYYEKNKRVDFSLKLSEKAVEEIYSPILVDIEKYIIQNGYYEGLSMNDVKKIDLIFSRNRHLVDSNLYNILWRYQDEIRREFEVKLLLTGEESSYSNDEKFLDEDRKFLFELIRVRDEHLKKIGFYS</sequence>
<organism evidence="2 3">
    <name type="scientific">Exiguobacterium aestuarii</name>
    <dbReference type="NCBI Taxonomy" id="273527"/>
    <lineage>
        <taxon>Bacteria</taxon>
        <taxon>Bacillati</taxon>
        <taxon>Bacillota</taxon>
        <taxon>Bacilli</taxon>
        <taxon>Bacillales</taxon>
        <taxon>Bacillales Family XII. Incertae Sedis</taxon>
        <taxon>Exiguobacterium</taxon>
    </lineage>
</organism>
<keyword evidence="1" id="KW-1133">Transmembrane helix</keyword>
<protein>
    <recommendedName>
        <fullName evidence="4">DUF4760 domain-containing protein</fullName>
    </recommendedName>
</protein>
<keyword evidence="1" id="KW-0812">Transmembrane</keyword>
<gene>
    <name evidence="2" type="ORF">ACFQO8_09315</name>
</gene>
<keyword evidence="1" id="KW-0472">Membrane</keyword>
<feature type="transmembrane region" description="Helical" evidence="1">
    <location>
        <begin position="12"/>
        <end position="30"/>
    </location>
</feature>
<dbReference type="EMBL" id="JBHTCE010000001">
    <property type="protein sequence ID" value="MFC7390347.1"/>
    <property type="molecule type" value="Genomic_DNA"/>
</dbReference>
<accession>A0ABW2PLJ2</accession>
<keyword evidence="3" id="KW-1185">Reference proteome</keyword>
<evidence type="ECO:0008006" key="4">
    <source>
        <dbReference type="Google" id="ProtNLM"/>
    </source>
</evidence>
<evidence type="ECO:0000313" key="3">
    <source>
        <dbReference type="Proteomes" id="UP001596439"/>
    </source>
</evidence>
<dbReference type="Proteomes" id="UP001596439">
    <property type="component" value="Unassembled WGS sequence"/>
</dbReference>
<proteinExistence type="predicted"/>
<comment type="caution">
    <text evidence="2">The sequence shown here is derived from an EMBL/GenBank/DDBJ whole genome shotgun (WGS) entry which is preliminary data.</text>
</comment>
<reference evidence="3" key="1">
    <citation type="journal article" date="2019" name="Int. J. Syst. Evol. Microbiol.">
        <title>The Global Catalogue of Microorganisms (GCM) 10K type strain sequencing project: providing services to taxonomists for standard genome sequencing and annotation.</title>
        <authorList>
            <consortium name="The Broad Institute Genomics Platform"/>
            <consortium name="The Broad Institute Genome Sequencing Center for Infectious Disease"/>
            <person name="Wu L."/>
            <person name="Ma J."/>
        </authorList>
    </citation>
    <scope>NUCLEOTIDE SEQUENCE [LARGE SCALE GENOMIC DNA]</scope>
    <source>
        <strain evidence="3">CCUG 55590</strain>
    </source>
</reference>